<feature type="region of interest" description="Disordered" evidence="1">
    <location>
        <begin position="1"/>
        <end position="137"/>
    </location>
</feature>
<protein>
    <submittedName>
        <fullName evidence="3">Uncharacterized protein LOC117675896</fullName>
    </submittedName>
</protein>
<dbReference type="OMA" id="PEPSIWE"/>
<gene>
    <name evidence="3" type="primary">LOC117675896</name>
</gene>
<dbReference type="InParanoid" id="A0A6P9D5A3"/>
<evidence type="ECO:0000313" key="3">
    <source>
        <dbReference type="RefSeq" id="XP_034290847.1"/>
    </source>
</evidence>
<dbReference type="KEGG" id="pgut:117675896"/>
<feature type="compositionally biased region" description="Pro residues" evidence="1">
    <location>
        <begin position="419"/>
        <end position="432"/>
    </location>
</feature>
<organism evidence="2 3">
    <name type="scientific">Pantherophis guttatus</name>
    <name type="common">Corn snake</name>
    <name type="synonym">Elaphe guttata</name>
    <dbReference type="NCBI Taxonomy" id="94885"/>
    <lineage>
        <taxon>Eukaryota</taxon>
        <taxon>Metazoa</taxon>
        <taxon>Chordata</taxon>
        <taxon>Craniata</taxon>
        <taxon>Vertebrata</taxon>
        <taxon>Euteleostomi</taxon>
        <taxon>Lepidosauria</taxon>
        <taxon>Squamata</taxon>
        <taxon>Bifurcata</taxon>
        <taxon>Unidentata</taxon>
        <taxon>Episquamata</taxon>
        <taxon>Toxicofera</taxon>
        <taxon>Serpentes</taxon>
        <taxon>Colubroidea</taxon>
        <taxon>Colubridae</taxon>
        <taxon>Colubrinae</taxon>
        <taxon>Pantherophis</taxon>
    </lineage>
</organism>
<evidence type="ECO:0000313" key="2">
    <source>
        <dbReference type="Proteomes" id="UP001652622"/>
    </source>
</evidence>
<name>A0A6P9D5A3_PANGU</name>
<feature type="compositionally biased region" description="Low complexity" evidence="1">
    <location>
        <begin position="111"/>
        <end position="120"/>
    </location>
</feature>
<reference evidence="3" key="1">
    <citation type="submission" date="2025-08" db="UniProtKB">
        <authorList>
            <consortium name="RefSeq"/>
        </authorList>
    </citation>
    <scope>IDENTIFICATION</scope>
    <source>
        <tissue evidence="3">Blood</tissue>
    </source>
</reference>
<dbReference type="GeneID" id="117675896"/>
<proteinExistence type="predicted"/>
<feature type="compositionally biased region" description="Pro residues" evidence="1">
    <location>
        <begin position="73"/>
        <end position="96"/>
    </location>
</feature>
<feature type="region of interest" description="Disordered" evidence="1">
    <location>
        <begin position="151"/>
        <end position="218"/>
    </location>
</feature>
<feature type="compositionally biased region" description="Basic and acidic residues" evidence="1">
    <location>
        <begin position="151"/>
        <end position="162"/>
    </location>
</feature>
<dbReference type="Proteomes" id="UP001652622">
    <property type="component" value="Unplaced"/>
</dbReference>
<keyword evidence="2" id="KW-1185">Reference proteome</keyword>
<evidence type="ECO:0000256" key="1">
    <source>
        <dbReference type="SAM" id="MobiDB-lite"/>
    </source>
</evidence>
<feature type="compositionally biased region" description="Low complexity" evidence="1">
    <location>
        <begin position="380"/>
        <end position="399"/>
    </location>
</feature>
<feature type="compositionally biased region" description="Basic and acidic residues" evidence="1">
    <location>
        <begin position="308"/>
        <end position="326"/>
    </location>
</feature>
<feature type="compositionally biased region" description="Low complexity" evidence="1">
    <location>
        <begin position="292"/>
        <end position="305"/>
    </location>
</feature>
<dbReference type="RefSeq" id="XP_034290847.1">
    <property type="nucleotide sequence ID" value="XM_034434956.1"/>
</dbReference>
<sequence length="465" mass="50661">MKKQESKHGRRGQSETRSPGAESRTSLPKPLPKIIFQQDFPKPSRPGHKVRSRPSVLKPPAEGLRPSKKPEPTPETPEPPPEKPQPAPQKPQPVPEKPQAAPQKPQPATPAVPAGSGPTAPSQPKPPAKAKVPEPEPSIWEKIFPCLKKEKPAPKEPLEKHLVAVAPPPKGPYEKTTLMVGDTRAISTVPSPPLPEEPKKKPPSRKKREKRKASSAHISVPKTVFSIFDPVKEPAEVYIQEPSKLPKGILKTSEERVQTSKSVSIILPSEMDQAEIPPEGVVKSSKTHFKSPEVSQVTSESSVQSLPQERKPTSAPPDRAKEKEEKSSEEEEESPRPISLKSQKKAPLFARTNVPPKRKANTKDSATQTVPPVEAVKPASPLLSLLQSPSPTSTTPQPTEKMACRLPAAHFQLEMAPSYIPPPKHGRPPPPSTKAEDETEPDKPPKPGARGAPLPGAKWVHKFLF</sequence>
<accession>A0A6P9D5A3</accession>
<feature type="compositionally biased region" description="Basic residues" evidence="1">
    <location>
        <begin position="201"/>
        <end position="214"/>
    </location>
</feature>
<dbReference type="AlphaFoldDB" id="A0A6P9D5A3"/>
<feature type="region of interest" description="Disordered" evidence="1">
    <location>
        <begin position="242"/>
        <end position="457"/>
    </location>
</feature>